<proteinExistence type="predicted"/>
<feature type="region of interest" description="Disordered" evidence="1">
    <location>
        <begin position="1"/>
        <end position="24"/>
    </location>
</feature>
<dbReference type="EMBL" id="AUSV01000024">
    <property type="protein sequence ID" value="ESP93978.1"/>
    <property type="molecule type" value="Genomic_DNA"/>
</dbReference>
<evidence type="ECO:0000256" key="1">
    <source>
        <dbReference type="SAM" id="MobiDB-lite"/>
    </source>
</evidence>
<dbReference type="Proteomes" id="UP000017820">
    <property type="component" value="Unassembled WGS sequence"/>
</dbReference>
<evidence type="ECO:0000313" key="2">
    <source>
        <dbReference type="EMBL" id="ESP93978.1"/>
    </source>
</evidence>
<accession>V4HW25</accession>
<organism evidence="2 3">
    <name type="scientific">Pseudoalteromonas luteoviolacea (strain 2ta16)</name>
    <dbReference type="NCBI Taxonomy" id="1353533"/>
    <lineage>
        <taxon>Bacteria</taxon>
        <taxon>Pseudomonadati</taxon>
        <taxon>Pseudomonadota</taxon>
        <taxon>Gammaproteobacteria</taxon>
        <taxon>Alteromonadales</taxon>
        <taxon>Pseudoalteromonadaceae</taxon>
        <taxon>Pseudoalteromonas</taxon>
    </lineage>
</organism>
<comment type="caution">
    <text evidence="2">The sequence shown here is derived from an EMBL/GenBank/DDBJ whole genome shotgun (WGS) entry which is preliminary data.</text>
</comment>
<reference evidence="2 3" key="1">
    <citation type="submission" date="2013-07" db="EMBL/GenBank/DDBJ databases">
        <title>Draft genome sequence of Pseudoalteromonas luteoviolacea 2ta16.</title>
        <authorList>
            <person name="Allen E.E."/>
            <person name="Azam F."/>
            <person name="Podell S."/>
        </authorList>
    </citation>
    <scope>NUCLEOTIDE SEQUENCE [LARGE SCALE GENOMIC DNA]</scope>
    <source>
        <strain evidence="2 3">2ta16</strain>
    </source>
</reference>
<sequence length="56" mass="6043">MHGTMKCFSAGGSSQRPSSYRNPITNATKLTGLQKQLRPGTVCPVRSEQLISVGKH</sequence>
<feature type="compositionally biased region" description="Polar residues" evidence="1">
    <location>
        <begin position="11"/>
        <end position="24"/>
    </location>
</feature>
<gene>
    <name evidence="2" type="ORF">PL2TA16_02599</name>
</gene>
<evidence type="ECO:0000313" key="3">
    <source>
        <dbReference type="Proteomes" id="UP000017820"/>
    </source>
</evidence>
<dbReference type="AlphaFoldDB" id="V4HW25"/>
<name>V4HW25_PSEL2</name>
<protein>
    <submittedName>
        <fullName evidence="2">Uncharacterized protein</fullName>
    </submittedName>
</protein>